<reference evidence="2" key="1">
    <citation type="submission" date="2021-01" db="EMBL/GenBank/DDBJ databases">
        <title>Ramlibacter sp. strain AW1 16S ribosomal RNA gene Genome sequencing and assembly.</title>
        <authorList>
            <person name="Kang M."/>
        </authorList>
    </citation>
    <scope>NUCLEOTIDE SEQUENCE</scope>
    <source>
        <strain evidence="2">AW1</strain>
    </source>
</reference>
<dbReference type="InterPro" id="IPR000073">
    <property type="entry name" value="AB_hydrolase_1"/>
</dbReference>
<evidence type="ECO:0000313" key="3">
    <source>
        <dbReference type="Proteomes" id="UP000613011"/>
    </source>
</evidence>
<dbReference type="Gene3D" id="3.40.50.1820">
    <property type="entry name" value="alpha/beta hydrolase"/>
    <property type="match status" value="1"/>
</dbReference>
<dbReference type="SUPFAM" id="SSF53474">
    <property type="entry name" value="alpha/beta-Hydrolases"/>
    <property type="match status" value="1"/>
</dbReference>
<accession>A0A936ZNA3</accession>
<dbReference type="EMBL" id="JAEQNA010000003">
    <property type="protein sequence ID" value="MBL0420796.1"/>
    <property type="molecule type" value="Genomic_DNA"/>
</dbReference>
<dbReference type="RefSeq" id="WP_201683873.1">
    <property type="nucleotide sequence ID" value="NZ_JAEQNA010000003.1"/>
</dbReference>
<dbReference type="PANTHER" id="PTHR43798">
    <property type="entry name" value="MONOACYLGLYCEROL LIPASE"/>
    <property type="match status" value="1"/>
</dbReference>
<dbReference type="GO" id="GO:0016020">
    <property type="term" value="C:membrane"/>
    <property type="evidence" value="ECO:0007669"/>
    <property type="project" value="TreeGrafter"/>
</dbReference>
<keyword evidence="2" id="KW-0378">Hydrolase</keyword>
<feature type="domain" description="AB hydrolase-1" evidence="1">
    <location>
        <begin position="45"/>
        <end position="253"/>
    </location>
</feature>
<evidence type="ECO:0000313" key="2">
    <source>
        <dbReference type="EMBL" id="MBL0420796.1"/>
    </source>
</evidence>
<dbReference type="Proteomes" id="UP000613011">
    <property type="component" value="Unassembled WGS sequence"/>
</dbReference>
<sequence>MGTASQLLPREAGAWLEVLVDEAAAGAAPAFVLLPSSQRDAHDLQALAKALQRRGHTVLRPLPRGMGRSSAPGPDLSLHTLAADVACAIERLLGRPAIVAGHAFGHFIARVADLEHPRWVCGVAVIAGAARVFPKGLAQALDVAADPERPRQERVAALQHAFFAPGHDASAWLEGWHPHLAAAYRRAGSMPAKDLWWPVSHAPVLDLQAAHDPWRPPGTRDELREVLGDKVTVHVVPDASHALPAEQPEAVAHALSDWAVRA</sequence>
<gene>
    <name evidence="2" type="ORF">JI739_10610</name>
</gene>
<dbReference type="InterPro" id="IPR029058">
    <property type="entry name" value="AB_hydrolase_fold"/>
</dbReference>
<comment type="caution">
    <text evidence="2">The sequence shown here is derived from an EMBL/GenBank/DDBJ whole genome shotgun (WGS) entry which is preliminary data.</text>
</comment>
<organism evidence="2 3">
    <name type="scientific">Ramlibacter aurantiacus</name>
    <dbReference type="NCBI Taxonomy" id="2801330"/>
    <lineage>
        <taxon>Bacteria</taxon>
        <taxon>Pseudomonadati</taxon>
        <taxon>Pseudomonadota</taxon>
        <taxon>Betaproteobacteria</taxon>
        <taxon>Burkholderiales</taxon>
        <taxon>Comamonadaceae</taxon>
        <taxon>Ramlibacter</taxon>
    </lineage>
</organism>
<dbReference type="InterPro" id="IPR050266">
    <property type="entry name" value="AB_hydrolase_sf"/>
</dbReference>
<protein>
    <submittedName>
        <fullName evidence="2">Alpha/beta hydrolase</fullName>
    </submittedName>
</protein>
<keyword evidence="3" id="KW-1185">Reference proteome</keyword>
<evidence type="ECO:0000259" key="1">
    <source>
        <dbReference type="Pfam" id="PF12697"/>
    </source>
</evidence>
<dbReference type="Pfam" id="PF12697">
    <property type="entry name" value="Abhydrolase_6"/>
    <property type="match status" value="1"/>
</dbReference>
<dbReference type="PANTHER" id="PTHR43798:SF33">
    <property type="entry name" value="HYDROLASE, PUTATIVE (AFU_ORTHOLOGUE AFUA_2G14860)-RELATED"/>
    <property type="match status" value="1"/>
</dbReference>
<dbReference type="GO" id="GO:0016787">
    <property type="term" value="F:hydrolase activity"/>
    <property type="evidence" value="ECO:0007669"/>
    <property type="project" value="UniProtKB-KW"/>
</dbReference>
<proteinExistence type="predicted"/>
<dbReference type="AlphaFoldDB" id="A0A936ZNA3"/>
<name>A0A936ZNA3_9BURK</name>